<dbReference type="Gene3D" id="3.40.50.300">
    <property type="entry name" value="P-loop containing nucleotide triphosphate hydrolases"/>
    <property type="match status" value="1"/>
</dbReference>
<dbReference type="PaxDb" id="768679-TTX_0662"/>
<evidence type="ECO:0000313" key="2">
    <source>
        <dbReference type="EMBL" id="CCC81322.1"/>
    </source>
</evidence>
<dbReference type="InterPro" id="IPR002586">
    <property type="entry name" value="CobQ/CobB/MinD/ParA_Nub-bd_dom"/>
</dbReference>
<dbReference type="PATRIC" id="fig|768679.9.peg.675"/>
<protein>
    <submittedName>
        <fullName evidence="2">ATPase involved in chromosome partition</fullName>
    </submittedName>
</protein>
<dbReference type="HOGENOM" id="CLU_1044281_0_0_2"/>
<dbReference type="InterPro" id="IPR027417">
    <property type="entry name" value="P-loop_NTPase"/>
</dbReference>
<dbReference type="EMBL" id="FN869859">
    <property type="protein sequence ID" value="CCC81322.1"/>
    <property type="molecule type" value="Genomic_DNA"/>
</dbReference>
<dbReference type="GeneID" id="11261558"/>
<organism evidence="2 3">
    <name type="scientific">Thermoproteus tenax (strain ATCC 35583 / DSM 2078 / JCM 9277 / NBRC 100435 / Kra 1)</name>
    <dbReference type="NCBI Taxonomy" id="768679"/>
    <lineage>
        <taxon>Archaea</taxon>
        <taxon>Thermoproteota</taxon>
        <taxon>Thermoprotei</taxon>
        <taxon>Thermoproteales</taxon>
        <taxon>Thermoproteaceae</taxon>
        <taxon>Thermoproteus</taxon>
    </lineage>
</organism>
<dbReference type="OrthoDB" id="27282at2157"/>
<dbReference type="Pfam" id="PF01656">
    <property type="entry name" value="CbiA"/>
    <property type="match status" value="1"/>
</dbReference>
<evidence type="ECO:0000313" key="3">
    <source>
        <dbReference type="Proteomes" id="UP000002654"/>
    </source>
</evidence>
<dbReference type="GO" id="GO:0051782">
    <property type="term" value="P:negative regulation of cell division"/>
    <property type="evidence" value="ECO:0007669"/>
    <property type="project" value="TreeGrafter"/>
</dbReference>
<dbReference type="Proteomes" id="UP000002654">
    <property type="component" value="Chromosome"/>
</dbReference>
<feature type="domain" description="CobQ/CobB/MinD/ParA nucleotide binding" evidence="1">
    <location>
        <begin position="9"/>
        <end position="49"/>
    </location>
</feature>
<gene>
    <name evidence="2" type="ordered locus">TTX_0662</name>
</gene>
<keyword evidence="3" id="KW-1185">Reference proteome</keyword>
<dbReference type="GO" id="GO:0016887">
    <property type="term" value="F:ATP hydrolysis activity"/>
    <property type="evidence" value="ECO:0007669"/>
    <property type="project" value="TreeGrafter"/>
</dbReference>
<reference evidence="2 3" key="1">
    <citation type="journal article" date="2011" name="PLoS ONE">
        <title>The complete genome sequence of Thermoproteus tenax: a physiologically versatile member of the Crenarchaeota.</title>
        <authorList>
            <person name="Siebers B."/>
            <person name="Zaparty M."/>
            <person name="Raddatz G."/>
            <person name="Tjaden B."/>
            <person name="Albers S.V."/>
            <person name="Bell S.D."/>
            <person name="Blombach F."/>
            <person name="Kletzin A."/>
            <person name="Kyrpides N."/>
            <person name="Lanz C."/>
            <person name="Plagens A."/>
            <person name="Rampp M."/>
            <person name="Rosinus A."/>
            <person name="von Jan M."/>
            <person name="Makarova K.S."/>
            <person name="Klenk H.P."/>
            <person name="Schuster S.C."/>
            <person name="Hensel R."/>
        </authorList>
    </citation>
    <scope>NUCLEOTIDE SEQUENCE [LARGE SCALE GENOMIC DNA]</scope>
    <source>
        <strain evidence="3">ATCC 35583 / DSM 2078 / JCM 9277 / NBRC 100435 / Kra 1</strain>
    </source>
</reference>
<sequence length="253" mass="27815">MKTLAFSSGVKGGTGKTTLAVNIAVALAYAYRNKSKYPVVLIDLTPSPGTASMLLMGSREVKGMNLSDYLDGRLIDPLQAFYLRRWQIQSDEFNVVFSFMTRPAPFFRKPFEALTKQLEQRLGSMLLIIDSPPLGRGSPLQGLFDYVVPVTVPDISSVAAAAEVSAELGGRRLKPILNMYMKEAKVSGIYGGDWPDIVRDAFGEEPHVVPYDPLLGLARQALEIEVLKLRPEESPGVSSLLSYARYLLTQLSI</sequence>
<dbReference type="InterPro" id="IPR050625">
    <property type="entry name" value="ParA/MinD_ATPase"/>
</dbReference>
<dbReference type="GO" id="GO:0009898">
    <property type="term" value="C:cytoplasmic side of plasma membrane"/>
    <property type="evidence" value="ECO:0007669"/>
    <property type="project" value="TreeGrafter"/>
</dbReference>
<dbReference type="AlphaFoldDB" id="G4RP28"/>
<dbReference type="GO" id="GO:0005829">
    <property type="term" value="C:cytosol"/>
    <property type="evidence" value="ECO:0007669"/>
    <property type="project" value="TreeGrafter"/>
</dbReference>
<dbReference type="eggNOG" id="arCOG05644">
    <property type="taxonomic scope" value="Archaea"/>
</dbReference>
<accession>G4RP28</accession>
<dbReference type="GO" id="GO:0005524">
    <property type="term" value="F:ATP binding"/>
    <property type="evidence" value="ECO:0007669"/>
    <property type="project" value="TreeGrafter"/>
</dbReference>
<evidence type="ECO:0000259" key="1">
    <source>
        <dbReference type="Pfam" id="PF01656"/>
    </source>
</evidence>
<name>G4RP28_THETK</name>
<dbReference type="SUPFAM" id="SSF52540">
    <property type="entry name" value="P-loop containing nucleoside triphosphate hydrolases"/>
    <property type="match status" value="1"/>
</dbReference>
<proteinExistence type="predicted"/>
<dbReference type="KEGG" id="ttn:TTX_0662"/>
<dbReference type="PANTHER" id="PTHR43384">
    <property type="entry name" value="SEPTUM SITE-DETERMINING PROTEIN MIND HOMOLOG, CHLOROPLASTIC-RELATED"/>
    <property type="match status" value="1"/>
</dbReference>
<dbReference type="STRING" id="768679.TTX_0662"/>
<dbReference type="PANTHER" id="PTHR43384:SF10">
    <property type="entry name" value="ATPASE INVOLVED IN CHROMOSOME PARTITIONING, PARA_MIND FAMILY"/>
    <property type="match status" value="1"/>
</dbReference>
<dbReference type="RefSeq" id="WP_014126579.1">
    <property type="nucleotide sequence ID" value="NC_016070.1"/>
</dbReference>